<feature type="chain" id="PRO_5016265508" evidence="1">
    <location>
        <begin position="25"/>
        <end position="280"/>
    </location>
</feature>
<organism evidence="2 3">
    <name type="scientific">Mesorhizobium hawassense</name>
    <dbReference type="NCBI Taxonomy" id="1209954"/>
    <lineage>
        <taxon>Bacteria</taxon>
        <taxon>Pseudomonadati</taxon>
        <taxon>Pseudomonadota</taxon>
        <taxon>Alphaproteobacteria</taxon>
        <taxon>Hyphomicrobiales</taxon>
        <taxon>Phyllobacteriaceae</taxon>
        <taxon>Mesorhizobium</taxon>
    </lineage>
</organism>
<dbReference type="Proteomes" id="UP000251558">
    <property type="component" value="Unassembled WGS sequence"/>
</dbReference>
<protein>
    <submittedName>
        <fullName evidence="2">DUF1849 domain-containing protein</fullName>
    </submittedName>
</protein>
<dbReference type="Pfam" id="PF08904">
    <property type="entry name" value="EipB_like"/>
    <property type="match status" value="1"/>
</dbReference>
<name>A0A330H323_9HYPH</name>
<dbReference type="InterPro" id="IPR015000">
    <property type="entry name" value="EipB-like"/>
</dbReference>
<keyword evidence="1" id="KW-0732">Signal</keyword>
<comment type="caution">
    <text evidence="2">The sequence shown here is derived from an EMBL/GenBank/DDBJ whole genome shotgun (WGS) entry which is preliminary data.</text>
</comment>
<reference evidence="3" key="1">
    <citation type="submission" date="2018-06" db="EMBL/GenBank/DDBJ databases">
        <authorList>
            <person name="Helene L.C."/>
            <person name="Dall'Agnol R."/>
            <person name="Delamuta J.R."/>
            <person name="Hungria M."/>
        </authorList>
    </citation>
    <scope>NUCLEOTIDE SEQUENCE [LARGE SCALE GENOMIC DNA]</scope>
    <source>
        <strain evidence="3">AC99b</strain>
    </source>
</reference>
<accession>A0A330H323</accession>
<evidence type="ECO:0000313" key="3">
    <source>
        <dbReference type="Proteomes" id="UP000251558"/>
    </source>
</evidence>
<gene>
    <name evidence="2" type="ORF">DPM33_33715</name>
</gene>
<feature type="signal peptide" evidence="1">
    <location>
        <begin position="1"/>
        <end position="24"/>
    </location>
</feature>
<evidence type="ECO:0000313" key="2">
    <source>
        <dbReference type="EMBL" id="RAZ82991.1"/>
    </source>
</evidence>
<dbReference type="OrthoDB" id="9815514at2"/>
<evidence type="ECO:0000256" key="1">
    <source>
        <dbReference type="SAM" id="SignalP"/>
    </source>
</evidence>
<sequence>MRATRLSLSAVLLSTAISMAPAFAVPALQAHRAVYDLSLNKASDRSGITGILGRMVYEFNGSPCEGYTVRVRFIIQVVAKDNTTLIDHQTTTFEDAEGKTFSFLTKSFVDQNLDKEVEGMATRGPKGLKVDIDKPLKSTLELGATRFPTSHLVEMIDKAEKGENFYQSNLFDGSEDANKVVTTAVVLGEKTDPDKSDPEAPALAKLATDKYWPVDIAYFDDAGKGGSDVPEYRVSFKLHENGITRDLVMDYGGFSMTGKLVNLSLFDQTKPCPASKVAPD</sequence>
<dbReference type="RefSeq" id="WP_112101670.1">
    <property type="nucleotide sequence ID" value="NZ_QMBP01000030.1"/>
</dbReference>
<reference evidence="2 3" key="2">
    <citation type="submission" date="2018-07" db="EMBL/GenBank/DDBJ databases">
        <title>Diversity of Mesorhizobium strains in Brazil.</title>
        <authorList>
            <person name="Helene L.C.F."/>
            <person name="Dall'Agnol R."/>
            <person name="Delamuta J.R.M."/>
            <person name="Hungria M."/>
        </authorList>
    </citation>
    <scope>NUCLEOTIDE SEQUENCE [LARGE SCALE GENOMIC DNA]</scope>
    <source>
        <strain evidence="2 3">AC99b</strain>
    </source>
</reference>
<proteinExistence type="predicted"/>
<keyword evidence="3" id="KW-1185">Reference proteome</keyword>
<dbReference type="AlphaFoldDB" id="A0A330H323"/>
<dbReference type="EMBL" id="QMBP01000030">
    <property type="protein sequence ID" value="RAZ82991.1"/>
    <property type="molecule type" value="Genomic_DNA"/>
</dbReference>